<evidence type="ECO:0000313" key="12">
    <source>
        <dbReference type="Proteomes" id="UP001501920"/>
    </source>
</evidence>
<reference evidence="11" key="3">
    <citation type="submission" date="2025-09" db="UniProtKB">
        <authorList>
            <consortium name="Ensembl"/>
        </authorList>
    </citation>
    <scope>IDENTIFICATION</scope>
</reference>
<evidence type="ECO:0000256" key="9">
    <source>
        <dbReference type="ARBA" id="ARBA00040857"/>
    </source>
</evidence>
<evidence type="ECO:0000256" key="4">
    <source>
        <dbReference type="ARBA" id="ARBA00005756"/>
    </source>
</evidence>
<reference evidence="11" key="2">
    <citation type="submission" date="2025-08" db="UniProtKB">
        <authorList>
            <consortium name="Ensembl"/>
        </authorList>
    </citation>
    <scope>IDENTIFICATION</scope>
</reference>
<dbReference type="PANTHER" id="PTHR46881:SF1">
    <property type="entry name" value="PALMDELPHIN"/>
    <property type="match status" value="1"/>
</dbReference>
<protein>
    <recommendedName>
        <fullName evidence="9">Palmdelphin</fullName>
    </recommendedName>
</protein>
<sequence length="454" mass="51287">MITLQEKGKVKHNVKGNSRHVHIHKTLLIIPGKNIHSYSDFSHDHYSSVCCRIEKEIEALEREELNISTNEGLILKRLKAIEKSTEEIIKVKVDRITYGTFVISLVEPINVHPGIPDATKSYTPLNPRKQPTVNDQDTTNDQHKPALFAMEINVQKDLRTGESRVISTSTVSTQELQHKGIKVYDDGRKSVYALRSDAVQPGANGVDELSPMEVEELLRQATEKKKRPQELEDPPFNMNYIRSPSPSKPYIHQCSNGYLREPYSAEVTAWPELVYCDSSEHYPGREIHPPAHMFHHYSDEQAEYYSGNGNSYGHEPYQREMRDGHGPFYDPQDLQRGALHVDSELNHRPPSAYSNNSKVSILNALPSDEPVTMIFMGYQAADEDATSYEGSVRAELVVIGEGEEDRSAHPHLNSNANNASQRQASGQLQITEGTTGSKKTKKIKDKRKRCCMLM</sequence>
<feature type="region of interest" description="Disordered" evidence="10">
    <location>
        <begin position="404"/>
        <end position="444"/>
    </location>
</feature>
<proteinExistence type="inferred from homology"/>
<feature type="compositionally biased region" description="Low complexity" evidence="10">
    <location>
        <begin position="413"/>
        <end position="427"/>
    </location>
</feature>
<keyword evidence="7" id="KW-0175">Coiled coil</keyword>
<dbReference type="GO" id="GO:0008360">
    <property type="term" value="P:regulation of cell shape"/>
    <property type="evidence" value="ECO:0007669"/>
    <property type="project" value="InterPro"/>
</dbReference>
<evidence type="ECO:0000256" key="1">
    <source>
        <dbReference type="ARBA" id="ARBA00004279"/>
    </source>
</evidence>
<dbReference type="GeneTree" id="ENSGT00940000157718"/>
<comment type="subcellular location">
    <subcellularLocation>
        <location evidence="1">Cell projection</location>
        <location evidence="1">Dendrite</location>
    </subcellularLocation>
    <subcellularLocation>
        <location evidence="3">Cell projection</location>
        <location evidence="3">Dendritic spine</location>
    </subcellularLocation>
    <subcellularLocation>
        <location evidence="2">Cytoplasm</location>
    </subcellularLocation>
</comment>
<dbReference type="PANTHER" id="PTHR46881">
    <property type="entry name" value="PALMDELPHIN"/>
    <property type="match status" value="1"/>
</dbReference>
<keyword evidence="8" id="KW-0966">Cell projection</keyword>
<dbReference type="GO" id="GO:0005737">
    <property type="term" value="C:cytoplasm"/>
    <property type="evidence" value="ECO:0007669"/>
    <property type="project" value="UniProtKB-SubCell"/>
</dbReference>
<dbReference type="Ensembl" id="ENSPNAT00000012228.2">
    <property type="protein sequence ID" value="ENSPNAP00000023599.2"/>
    <property type="gene ID" value="ENSPNAG00000000709.2"/>
</dbReference>
<organism evidence="11 12">
    <name type="scientific">Pygocentrus nattereri</name>
    <name type="common">Red-bellied piranha</name>
    <dbReference type="NCBI Taxonomy" id="42514"/>
    <lineage>
        <taxon>Eukaryota</taxon>
        <taxon>Metazoa</taxon>
        <taxon>Chordata</taxon>
        <taxon>Craniata</taxon>
        <taxon>Vertebrata</taxon>
        <taxon>Euteleostomi</taxon>
        <taxon>Actinopterygii</taxon>
        <taxon>Neopterygii</taxon>
        <taxon>Teleostei</taxon>
        <taxon>Ostariophysi</taxon>
        <taxon>Characiformes</taxon>
        <taxon>Characoidei</taxon>
        <taxon>Pygocentrus</taxon>
    </lineage>
</organism>
<comment type="similarity">
    <text evidence="4">Belongs to the paralemmin family.</text>
</comment>
<dbReference type="GO" id="GO:0043197">
    <property type="term" value="C:dendritic spine"/>
    <property type="evidence" value="ECO:0007669"/>
    <property type="project" value="UniProtKB-SubCell"/>
</dbReference>
<keyword evidence="5" id="KW-0963">Cytoplasm</keyword>
<feature type="compositionally biased region" description="Polar residues" evidence="10">
    <location>
        <begin position="428"/>
        <end position="437"/>
    </location>
</feature>
<feature type="region of interest" description="Disordered" evidence="10">
    <location>
        <begin position="120"/>
        <end position="141"/>
    </location>
</feature>
<evidence type="ECO:0000256" key="5">
    <source>
        <dbReference type="ARBA" id="ARBA00022490"/>
    </source>
</evidence>
<dbReference type="InterPro" id="IPR004965">
    <property type="entry name" value="Paralemmin"/>
</dbReference>
<dbReference type="OMA" id="FSPNCGS"/>
<feature type="compositionally biased region" description="Polar residues" evidence="10">
    <location>
        <begin position="120"/>
        <end position="139"/>
    </location>
</feature>
<dbReference type="Pfam" id="PF03285">
    <property type="entry name" value="Paralemmin"/>
    <property type="match status" value="2"/>
</dbReference>
<keyword evidence="12" id="KW-1185">Reference proteome</keyword>
<name>A0A3B4DKZ3_PYGNA</name>
<evidence type="ECO:0000256" key="6">
    <source>
        <dbReference type="ARBA" id="ARBA00023018"/>
    </source>
</evidence>
<evidence type="ECO:0000256" key="7">
    <source>
        <dbReference type="ARBA" id="ARBA00023054"/>
    </source>
</evidence>
<dbReference type="AlphaFoldDB" id="A0A3B4DKZ3"/>
<dbReference type="Proteomes" id="UP001501920">
    <property type="component" value="Chromosome 17"/>
</dbReference>
<evidence type="ECO:0000313" key="11">
    <source>
        <dbReference type="Ensembl" id="ENSPNAP00000023599.2"/>
    </source>
</evidence>
<reference evidence="11 12" key="1">
    <citation type="submission" date="2020-10" db="EMBL/GenBank/DDBJ databases">
        <title>Pygocentrus nattereri (red-bellied piranha) genome, fPygNat1, primary haplotype.</title>
        <authorList>
            <person name="Myers G."/>
            <person name="Meyer A."/>
            <person name="Karagic N."/>
            <person name="Pippel M."/>
            <person name="Winkler S."/>
            <person name="Tracey A."/>
            <person name="Wood J."/>
            <person name="Formenti G."/>
            <person name="Howe K."/>
            <person name="Fedrigo O."/>
            <person name="Jarvis E.D."/>
        </authorList>
    </citation>
    <scope>NUCLEOTIDE SEQUENCE [LARGE SCALE GENOMIC DNA]</scope>
</reference>
<keyword evidence="6" id="KW-0770">Synapse</keyword>
<accession>A0A3B4DKZ3</accession>
<evidence type="ECO:0000256" key="3">
    <source>
        <dbReference type="ARBA" id="ARBA00004552"/>
    </source>
</evidence>
<dbReference type="GO" id="GO:0016020">
    <property type="term" value="C:membrane"/>
    <property type="evidence" value="ECO:0007669"/>
    <property type="project" value="InterPro"/>
</dbReference>
<evidence type="ECO:0000256" key="10">
    <source>
        <dbReference type="SAM" id="MobiDB-lite"/>
    </source>
</evidence>
<evidence type="ECO:0000256" key="8">
    <source>
        <dbReference type="ARBA" id="ARBA00023273"/>
    </source>
</evidence>
<evidence type="ECO:0000256" key="2">
    <source>
        <dbReference type="ARBA" id="ARBA00004496"/>
    </source>
</evidence>